<organism evidence="2 3">
    <name type="scientific">Alteromonas gilva</name>
    <dbReference type="NCBI Taxonomy" id="2987522"/>
    <lineage>
        <taxon>Bacteria</taxon>
        <taxon>Pseudomonadati</taxon>
        <taxon>Pseudomonadota</taxon>
        <taxon>Gammaproteobacteria</taxon>
        <taxon>Alteromonadales</taxon>
        <taxon>Alteromonadaceae</taxon>
        <taxon>Alteromonas/Salinimonas group</taxon>
        <taxon>Alteromonas</taxon>
    </lineage>
</organism>
<reference evidence="2 3" key="1">
    <citation type="submission" date="2022-10" db="EMBL/GenBank/DDBJ databases">
        <title>Alteromonas sp. chi3 Genome sequencing.</title>
        <authorList>
            <person name="Park S."/>
        </authorList>
    </citation>
    <scope>NUCLEOTIDE SEQUENCE [LARGE SCALE GENOMIC DNA]</scope>
    <source>
        <strain evidence="3">chi3</strain>
    </source>
</reference>
<name>A0ABT5L5P9_9ALTE</name>
<keyword evidence="1" id="KW-0732">Signal</keyword>
<sequence>MIRRLSCLFFIYSVFVSGLVAGQSEVVVSFAGQQLTAQDIQPDEPTRQAWQDDPMRAARLNIYRFSKASEFIERQLIKDYAVRHDLSANPAFVESFKAAFASDTLTGERLASLAEFSALQFAVDKHLYERHGGRVIFDQAHPMMPIEGYFNVVQQYVAAEQLVINDETIAKMLWQSFARPNAITMQPDQIDYTAPWWNKITR</sequence>
<comment type="caution">
    <text evidence="2">The sequence shown here is derived from an EMBL/GenBank/DDBJ whole genome shotgun (WGS) entry which is preliminary data.</text>
</comment>
<gene>
    <name evidence="2" type="ORF">OIK42_16630</name>
</gene>
<dbReference type="RefSeq" id="WP_273642205.1">
    <property type="nucleotide sequence ID" value="NZ_JAQQXP010000003.1"/>
</dbReference>
<feature type="chain" id="PRO_5047098391" evidence="1">
    <location>
        <begin position="22"/>
        <end position="202"/>
    </location>
</feature>
<dbReference type="EMBL" id="JAQQXP010000003">
    <property type="protein sequence ID" value="MDC8832383.1"/>
    <property type="molecule type" value="Genomic_DNA"/>
</dbReference>
<accession>A0ABT5L5P9</accession>
<keyword evidence="3" id="KW-1185">Reference proteome</keyword>
<dbReference type="Proteomes" id="UP001218788">
    <property type="component" value="Unassembled WGS sequence"/>
</dbReference>
<proteinExistence type="predicted"/>
<protein>
    <submittedName>
        <fullName evidence="2">Uncharacterized protein</fullName>
    </submittedName>
</protein>
<evidence type="ECO:0000313" key="3">
    <source>
        <dbReference type="Proteomes" id="UP001218788"/>
    </source>
</evidence>
<evidence type="ECO:0000256" key="1">
    <source>
        <dbReference type="SAM" id="SignalP"/>
    </source>
</evidence>
<feature type="signal peptide" evidence="1">
    <location>
        <begin position="1"/>
        <end position="21"/>
    </location>
</feature>
<evidence type="ECO:0000313" key="2">
    <source>
        <dbReference type="EMBL" id="MDC8832383.1"/>
    </source>
</evidence>